<gene>
    <name evidence="7" type="ORF">HNR13_002977</name>
</gene>
<feature type="transmembrane region" description="Helical" evidence="5">
    <location>
        <begin position="352"/>
        <end position="376"/>
    </location>
</feature>
<dbReference type="AlphaFoldDB" id="A0A853D0Z4"/>
<name>A0A853D0Z4_9MICO</name>
<dbReference type="InterPro" id="IPR052524">
    <property type="entry name" value="MFS_Cyanate_Porter"/>
</dbReference>
<protein>
    <submittedName>
        <fullName evidence="7">CP family cyanate transporter-like MFS transporter</fullName>
    </submittedName>
</protein>
<comment type="caution">
    <text evidence="7">The sequence shown here is derived from an EMBL/GenBank/DDBJ whole genome shotgun (WGS) entry which is preliminary data.</text>
</comment>
<evidence type="ECO:0000256" key="2">
    <source>
        <dbReference type="ARBA" id="ARBA00022692"/>
    </source>
</evidence>
<dbReference type="EMBL" id="JACCFL010000001">
    <property type="protein sequence ID" value="NYJ24690.1"/>
    <property type="molecule type" value="Genomic_DNA"/>
</dbReference>
<dbReference type="InterPro" id="IPR011701">
    <property type="entry name" value="MFS"/>
</dbReference>
<keyword evidence="3 5" id="KW-1133">Transmembrane helix</keyword>
<sequence length="412" mass="42828">MTEATRDAAASARPPRPLWQGRAVALLGILLVAANLRTAVAALSPIFTEIRGEFPVSSVGVGLLGMLPPVCFALFGLLAPVFTRRLALEAVLLCALGVMLAGHVLRATAGSFAMLAIGSAVTFAGMGVGNVLLPPLVKRYFPDRIGLVTALYATVMSVSTLLPPLVAVPVADAAGWHVSVGMWALVSVLAILPWLRILVTHRPAHPEHDVELEEADRSLIRRIWRSGLAWAMAVVFAVSSLNAYAMFAWLPQLVHDVAGTPPAEAGALLSIYAGMGIPAGLLVPLLAARMRNVTALIYAGVAFFVAGYAGLIFLPGVATWLWVAFAGLGPLLFPLSLVLINVRTRTHAGSVALSGFTQGLGYTLGALGPLAVGILHQATGGWTVPLVVLTATALAAAAAGAVVARPVPLEDR</sequence>
<feature type="transmembrane region" description="Helical" evidence="5">
    <location>
        <begin position="111"/>
        <end position="133"/>
    </location>
</feature>
<feature type="domain" description="Major facilitator superfamily (MFS) profile" evidence="6">
    <location>
        <begin position="21"/>
        <end position="408"/>
    </location>
</feature>
<dbReference type="Gene3D" id="1.20.1250.20">
    <property type="entry name" value="MFS general substrate transporter like domains"/>
    <property type="match status" value="1"/>
</dbReference>
<dbReference type="InterPro" id="IPR020846">
    <property type="entry name" value="MFS_dom"/>
</dbReference>
<dbReference type="PROSITE" id="PS50850">
    <property type="entry name" value="MFS"/>
    <property type="match status" value="1"/>
</dbReference>
<evidence type="ECO:0000256" key="3">
    <source>
        <dbReference type="ARBA" id="ARBA00022989"/>
    </source>
</evidence>
<evidence type="ECO:0000256" key="4">
    <source>
        <dbReference type="ARBA" id="ARBA00023136"/>
    </source>
</evidence>
<feature type="transmembrane region" description="Helical" evidence="5">
    <location>
        <begin position="295"/>
        <end position="314"/>
    </location>
</feature>
<dbReference type="InterPro" id="IPR036259">
    <property type="entry name" value="MFS_trans_sf"/>
</dbReference>
<dbReference type="GO" id="GO:0022857">
    <property type="term" value="F:transmembrane transporter activity"/>
    <property type="evidence" value="ECO:0007669"/>
    <property type="project" value="InterPro"/>
</dbReference>
<dbReference type="RefSeq" id="WP_179606974.1">
    <property type="nucleotide sequence ID" value="NZ_BAABEH010000001.1"/>
</dbReference>
<feature type="transmembrane region" description="Helical" evidence="5">
    <location>
        <begin position="227"/>
        <end position="247"/>
    </location>
</feature>
<evidence type="ECO:0000259" key="6">
    <source>
        <dbReference type="PROSITE" id="PS50850"/>
    </source>
</evidence>
<feature type="transmembrane region" description="Helical" evidence="5">
    <location>
        <begin position="59"/>
        <end position="79"/>
    </location>
</feature>
<dbReference type="SUPFAM" id="SSF103473">
    <property type="entry name" value="MFS general substrate transporter"/>
    <property type="match status" value="1"/>
</dbReference>
<feature type="transmembrane region" description="Helical" evidence="5">
    <location>
        <begin position="382"/>
        <end position="404"/>
    </location>
</feature>
<dbReference type="PANTHER" id="PTHR23523">
    <property type="match status" value="1"/>
</dbReference>
<evidence type="ECO:0000313" key="7">
    <source>
        <dbReference type="EMBL" id="NYJ24690.1"/>
    </source>
</evidence>
<reference evidence="7 8" key="1">
    <citation type="submission" date="2020-07" db="EMBL/GenBank/DDBJ databases">
        <title>Sequencing the genomes of 1000 actinobacteria strains.</title>
        <authorList>
            <person name="Klenk H.-P."/>
        </authorList>
    </citation>
    <scope>NUCLEOTIDE SEQUENCE [LARGE SCALE GENOMIC DNA]</scope>
    <source>
        <strain evidence="7 8">DSM 15165</strain>
    </source>
</reference>
<dbReference type="PANTHER" id="PTHR23523:SF2">
    <property type="entry name" value="2-NITROIMIDAZOLE TRANSPORTER"/>
    <property type="match status" value="1"/>
</dbReference>
<feature type="transmembrane region" description="Helical" evidence="5">
    <location>
        <begin position="145"/>
        <end position="168"/>
    </location>
</feature>
<keyword evidence="4 5" id="KW-0472">Membrane</keyword>
<feature type="transmembrane region" description="Helical" evidence="5">
    <location>
        <begin position="320"/>
        <end position="340"/>
    </location>
</feature>
<comment type="subcellular location">
    <subcellularLocation>
        <location evidence="1">Cell membrane</location>
        <topology evidence="1">Multi-pass membrane protein</topology>
    </subcellularLocation>
</comment>
<dbReference type="GO" id="GO:0005886">
    <property type="term" value="C:plasma membrane"/>
    <property type="evidence" value="ECO:0007669"/>
    <property type="project" value="UniProtKB-SubCell"/>
</dbReference>
<dbReference type="Proteomes" id="UP000578352">
    <property type="component" value="Unassembled WGS sequence"/>
</dbReference>
<feature type="transmembrane region" description="Helical" evidence="5">
    <location>
        <begin position="86"/>
        <end position="105"/>
    </location>
</feature>
<proteinExistence type="predicted"/>
<keyword evidence="2 5" id="KW-0812">Transmembrane</keyword>
<feature type="transmembrane region" description="Helical" evidence="5">
    <location>
        <begin position="23"/>
        <end position="47"/>
    </location>
</feature>
<evidence type="ECO:0000256" key="5">
    <source>
        <dbReference type="SAM" id="Phobius"/>
    </source>
</evidence>
<evidence type="ECO:0000256" key="1">
    <source>
        <dbReference type="ARBA" id="ARBA00004651"/>
    </source>
</evidence>
<feature type="transmembrane region" description="Helical" evidence="5">
    <location>
        <begin position="174"/>
        <end position="195"/>
    </location>
</feature>
<feature type="transmembrane region" description="Helical" evidence="5">
    <location>
        <begin position="267"/>
        <end position="288"/>
    </location>
</feature>
<evidence type="ECO:0000313" key="8">
    <source>
        <dbReference type="Proteomes" id="UP000578352"/>
    </source>
</evidence>
<dbReference type="Pfam" id="PF07690">
    <property type="entry name" value="MFS_1"/>
    <property type="match status" value="1"/>
</dbReference>
<organism evidence="7 8">
    <name type="scientific">Leifsonia shinshuensis</name>
    <dbReference type="NCBI Taxonomy" id="150026"/>
    <lineage>
        <taxon>Bacteria</taxon>
        <taxon>Bacillati</taxon>
        <taxon>Actinomycetota</taxon>
        <taxon>Actinomycetes</taxon>
        <taxon>Micrococcales</taxon>
        <taxon>Microbacteriaceae</taxon>
        <taxon>Leifsonia</taxon>
    </lineage>
</organism>
<accession>A0A853D0Z4</accession>